<protein>
    <submittedName>
        <fullName evidence="10 11">Scavenger receptor class B member 1-like</fullName>
    </submittedName>
</protein>
<evidence type="ECO:0000256" key="6">
    <source>
        <dbReference type="ARBA" id="ARBA00023136"/>
    </source>
</evidence>
<dbReference type="KEGG" id="dqu:106746947"/>
<dbReference type="GO" id="GO:0005886">
    <property type="term" value="C:plasma membrane"/>
    <property type="evidence" value="ECO:0007669"/>
    <property type="project" value="UniProtKB-SubCell"/>
</dbReference>
<reference evidence="10 11" key="1">
    <citation type="submission" date="2025-04" db="UniProtKB">
        <authorList>
            <consortium name="RefSeq"/>
        </authorList>
    </citation>
    <scope>IDENTIFICATION</scope>
</reference>
<evidence type="ECO:0000313" key="9">
    <source>
        <dbReference type="Proteomes" id="UP000515204"/>
    </source>
</evidence>
<gene>
    <name evidence="10 11 12" type="primary">LOC106746947</name>
</gene>
<evidence type="ECO:0000256" key="5">
    <source>
        <dbReference type="ARBA" id="ARBA00022989"/>
    </source>
</evidence>
<feature type="transmembrane region" description="Helical" evidence="8">
    <location>
        <begin position="12"/>
        <end position="33"/>
    </location>
</feature>
<accession>A0A6P3XMD1</accession>
<keyword evidence="9" id="KW-1185">Reference proteome</keyword>
<evidence type="ECO:0000256" key="8">
    <source>
        <dbReference type="SAM" id="Phobius"/>
    </source>
</evidence>
<dbReference type="Pfam" id="PF01130">
    <property type="entry name" value="CD36"/>
    <property type="match status" value="1"/>
</dbReference>
<feature type="transmembrane region" description="Helical" evidence="8">
    <location>
        <begin position="462"/>
        <end position="484"/>
    </location>
</feature>
<name>A0A6P3XMD1_DINQU</name>
<evidence type="ECO:0000313" key="12">
    <source>
        <dbReference type="RefSeq" id="XP_014479617.1"/>
    </source>
</evidence>
<evidence type="ECO:0000256" key="2">
    <source>
        <dbReference type="ARBA" id="ARBA00010532"/>
    </source>
</evidence>
<keyword evidence="6 8" id="KW-0472">Membrane</keyword>
<evidence type="ECO:0000313" key="10">
    <source>
        <dbReference type="RefSeq" id="XP_014479615.1"/>
    </source>
</evidence>
<dbReference type="RefSeq" id="XP_014479615.1">
    <property type="nucleotide sequence ID" value="XM_014624129.1"/>
</dbReference>
<evidence type="ECO:0000313" key="11">
    <source>
        <dbReference type="RefSeq" id="XP_014479616.1"/>
    </source>
</evidence>
<dbReference type="PROSITE" id="PS51257">
    <property type="entry name" value="PROKAR_LIPOPROTEIN"/>
    <property type="match status" value="1"/>
</dbReference>
<dbReference type="PANTHER" id="PTHR11923">
    <property type="entry name" value="SCAVENGER RECEPTOR CLASS B TYPE-1 SR-B1"/>
    <property type="match status" value="1"/>
</dbReference>
<keyword evidence="3" id="KW-1003">Cell membrane</keyword>
<dbReference type="PANTHER" id="PTHR11923:SF104">
    <property type="entry name" value="FI07620P"/>
    <property type="match status" value="1"/>
</dbReference>
<organism evidence="9 11">
    <name type="scientific">Dinoponera quadriceps</name>
    <name type="common">South American ant</name>
    <dbReference type="NCBI Taxonomy" id="609295"/>
    <lineage>
        <taxon>Eukaryota</taxon>
        <taxon>Metazoa</taxon>
        <taxon>Ecdysozoa</taxon>
        <taxon>Arthropoda</taxon>
        <taxon>Hexapoda</taxon>
        <taxon>Insecta</taxon>
        <taxon>Pterygota</taxon>
        <taxon>Neoptera</taxon>
        <taxon>Endopterygota</taxon>
        <taxon>Hymenoptera</taxon>
        <taxon>Apocrita</taxon>
        <taxon>Aculeata</taxon>
        <taxon>Formicoidea</taxon>
        <taxon>Formicidae</taxon>
        <taxon>Ponerinae</taxon>
        <taxon>Ponerini</taxon>
        <taxon>Dinoponera</taxon>
    </lineage>
</organism>
<evidence type="ECO:0000256" key="4">
    <source>
        <dbReference type="ARBA" id="ARBA00022692"/>
    </source>
</evidence>
<evidence type="ECO:0000256" key="3">
    <source>
        <dbReference type="ARBA" id="ARBA00022475"/>
    </source>
</evidence>
<dbReference type="InterPro" id="IPR002159">
    <property type="entry name" value="CD36_fam"/>
</dbReference>
<dbReference type="RefSeq" id="XP_014479616.1">
    <property type="nucleotide sequence ID" value="XM_014624130.1"/>
</dbReference>
<dbReference type="GO" id="GO:0005737">
    <property type="term" value="C:cytoplasm"/>
    <property type="evidence" value="ECO:0007669"/>
    <property type="project" value="TreeGrafter"/>
</dbReference>
<keyword evidence="5 8" id="KW-1133">Transmembrane helix</keyword>
<dbReference type="PRINTS" id="PR01609">
    <property type="entry name" value="CD36FAMILY"/>
</dbReference>
<keyword evidence="4 8" id="KW-0812">Transmembrane</keyword>
<comment type="subcellular location">
    <subcellularLocation>
        <location evidence="1">Cell membrane</location>
    </subcellularLocation>
</comment>
<dbReference type="OrthoDB" id="18585at2759"/>
<comment type="similarity">
    <text evidence="2">Belongs to the CD36 family.</text>
</comment>
<keyword evidence="7" id="KW-0325">Glycoprotein</keyword>
<dbReference type="GeneID" id="106746947"/>
<evidence type="ECO:0000256" key="1">
    <source>
        <dbReference type="ARBA" id="ARBA00004236"/>
    </source>
</evidence>
<proteinExistence type="inferred from homology"/>
<evidence type="ECO:0000256" key="7">
    <source>
        <dbReference type="ARBA" id="ARBA00023180"/>
    </source>
</evidence>
<dbReference type="GO" id="GO:0005044">
    <property type="term" value="F:scavenger receptor activity"/>
    <property type="evidence" value="ECO:0007669"/>
    <property type="project" value="TreeGrafter"/>
</dbReference>
<dbReference type="Proteomes" id="UP000515204">
    <property type="component" value="Unplaced"/>
</dbReference>
<sequence>MKTALTLQQFKKCIISFIVGIACSTLAYVIYVVDPVRVIMEYNMQMRPNSFIFTLWKKPPLDVYINVYVFNLTNPVEFLNGKEKLKIQEIGPYVYQEILENINITFNDNGTLTFMPNRKIVFIPEMSISDPIEDFVHVPNVPLLGISSTLHDAGFLVNYPLTRLANMLDSKPILNISVYDYLWGYEDTMVTLASGILPNFINFKKFGLMDRMYDEGENIVTMHVQKNVDMKNEKGRYFSIDKYNGSPGLAQWGYIDTEDNKTREKNTVCNTLQGATESLLFPPNLDKSAVFRLFRKAFCRPLPIIFRKEVETYGLSGYYYTLKDDFADPAELNPDNKCYCRNNICLKKGLMDLTPCYYKIPAAVSLPHFLNADPSLLEDIDGLSPSMEKHKSYLIVQPTLGIPLYAHSRMQTNLVMQHTRYNSKITPFNGKVIPLFWFDVSFTKMPTSLLIIIKLVVQILPIAQIMLTCLLGIVGVTAIAWSLGNTLKLIKEQRQKQQEVPGHVESDIKMPLYNGQHASISILPTISKITSTTDLFS</sequence>
<dbReference type="AlphaFoldDB" id="A0A6P3XMD1"/>
<dbReference type="RefSeq" id="XP_014479617.1">
    <property type="nucleotide sequence ID" value="XM_014624131.1"/>
</dbReference>